<dbReference type="InterPro" id="IPR016156">
    <property type="entry name" value="FAD/NAD-linked_Rdtase_dimer_sf"/>
</dbReference>
<dbReference type="Proteomes" id="UP000234384">
    <property type="component" value="Unassembled WGS sequence"/>
</dbReference>
<evidence type="ECO:0000259" key="13">
    <source>
        <dbReference type="Pfam" id="PF07992"/>
    </source>
</evidence>
<dbReference type="InterPro" id="IPR058076">
    <property type="entry name" value="NOXase"/>
</dbReference>
<dbReference type="InterPro" id="IPR036188">
    <property type="entry name" value="FAD/NAD-bd_sf"/>
</dbReference>
<dbReference type="SUPFAM" id="SSF55424">
    <property type="entry name" value="FAD/NAD-linked reductases, dimerisation (C-terminal) domain"/>
    <property type="match status" value="1"/>
</dbReference>
<dbReference type="EC" id="1.6.3.4" evidence="9"/>
<evidence type="ECO:0000256" key="11">
    <source>
        <dbReference type="ARBA" id="ARBA00047360"/>
    </source>
</evidence>
<dbReference type="InterPro" id="IPR023753">
    <property type="entry name" value="FAD/NAD-binding_dom"/>
</dbReference>
<evidence type="ECO:0000256" key="8">
    <source>
        <dbReference type="ARBA" id="ARBA00023284"/>
    </source>
</evidence>
<dbReference type="AlphaFoldDB" id="A0A2I1K483"/>
<name>A0A2I1K483_9LACT</name>
<dbReference type="OrthoDB" id="9802028at2"/>
<comment type="caution">
    <text evidence="14">The sequence shown here is derived from an EMBL/GenBank/DDBJ whole genome shotgun (WGS) entry which is preliminary data.</text>
</comment>
<evidence type="ECO:0000256" key="7">
    <source>
        <dbReference type="ARBA" id="ARBA00023097"/>
    </source>
</evidence>
<dbReference type="Pfam" id="PF07992">
    <property type="entry name" value="Pyr_redox_2"/>
    <property type="match status" value="1"/>
</dbReference>
<comment type="catalytic activity">
    <reaction evidence="11">
        <text>2 NADH + O2 + 2 H(+) = 2 NAD(+) + 2 H2O</text>
        <dbReference type="Rhea" id="RHEA:37799"/>
        <dbReference type="ChEBI" id="CHEBI:15377"/>
        <dbReference type="ChEBI" id="CHEBI:15378"/>
        <dbReference type="ChEBI" id="CHEBI:15379"/>
        <dbReference type="ChEBI" id="CHEBI:57540"/>
        <dbReference type="ChEBI" id="CHEBI:57945"/>
        <dbReference type="EC" id="1.6.3.4"/>
    </reaction>
</comment>
<protein>
    <recommendedName>
        <fullName evidence="10">NADH oxidase</fullName>
        <ecNumber evidence="9">1.6.3.4</ecNumber>
    </recommendedName>
</protein>
<feature type="domain" description="FAD/NAD(P)-binding" evidence="13">
    <location>
        <begin position="1"/>
        <end position="307"/>
    </location>
</feature>
<evidence type="ECO:0000256" key="1">
    <source>
        <dbReference type="ARBA" id="ARBA00001974"/>
    </source>
</evidence>
<evidence type="ECO:0000259" key="12">
    <source>
        <dbReference type="Pfam" id="PF02852"/>
    </source>
</evidence>
<dbReference type="NCBIfam" id="NF046103">
    <property type="entry name" value="NOXase_Strep"/>
    <property type="match status" value="1"/>
</dbReference>
<evidence type="ECO:0000313" key="14">
    <source>
        <dbReference type="EMBL" id="PKY90362.1"/>
    </source>
</evidence>
<proteinExistence type="inferred from homology"/>
<dbReference type="PRINTS" id="PR00368">
    <property type="entry name" value="FADPNR"/>
</dbReference>
<evidence type="ECO:0000256" key="3">
    <source>
        <dbReference type="ARBA" id="ARBA00022630"/>
    </source>
</evidence>
<keyword evidence="3" id="KW-0285">Flavoprotein</keyword>
<accession>A0A2I1K483</accession>
<comment type="similarity">
    <text evidence="2">Belongs to the class-III pyridine nucleotide-disulfide oxidoreductase family.</text>
</comment>
<evidence type="ECO:0000256" key="6">
    <source>
        <dbReference type="ARBA" id="ARBA00023027"/>
    </source>
</evidence>
<dbReference type="EMBL" id="PKHE01000003">
    <property type="protein sequence ID" value="PKY90362.1"/>
    <property type="molecule type" value="Genomic_DNA"/>
</dbReference>
<dbReference type="PANTHER" id="PTHR43429:SF1">
    <property type="entry name" value="NAD(P)H SULFUR OXIDOREDUCTASE (COA-DEPENDENT)"/>
    <property type="match status" value="1"/>
</dbReference>
<evidence type="ECO:0000256" key="5">
    <source>
        <dbReference type="ARBA" id="ARBA00023002"/>
    </source>
</evidence>
<dbReference type="PANTHER" id="PTHR43429">
    <property type="entry name" value="PYRIDINE NUCLEOTIDE-DISULFIDE OXIDOREDUCTASE DOMAIN-CONTAINING"/>
    <property type="match status" value="1"/>
</dbReference>
<keyword evidence="7" id="KW-0558">Oxidation</keyword>
<comment type="cofactor">
    <cofactor evidence="1">
        <name>FAD</name>
        <dbReference type="ChEBI" id="CHEBI:57692"/>
    </cofactor>
</comment>
<keyword evidence="5" id="KW-0560">Oxidoreductase</keyword>
<reference evidence="14 15" key="1">
    <citation type="submission" date="2017-12" db="EMBL/GenBank/DDBJ databases">
        <title>Phylogenetic diversity of female urinary microbiome.</title>
        <authorList>
            <person name="Thomas-White K."/>
            <person name="Wolfe A.J."/>
        </authorList>
    </citation>
    <scope>NUCLEOTIDE SEQUENCE [LARGE SCALE GENOMIC DNA]</scope>
    <source>
        <strain evidence="14 15">UMB0898</strain>
    </source>
</reference>
<dbReference type="InterPro" id="IPR050260">
    <property type="entry name" value="FAD-bd_OxRdtase"/>
</dbReference>
<keyword evidence="8" id="KW-0676">Redox-active center</keyword>
<dbReference type="SUPFAM" id="SSF51905">
    <property type="entry name" value="FAD/NAD(P)-binding domain"/>
    <property type="match status" value="1"/>
</dbReference>
<organism evidence="14 15">
    <name type="scientific">Falseniella ignava</name>
    <dbReference type="NCBI Taxonomy" id="137730"/>
    <lineage>
        <taxon>Bacteria</taxon>
        <taxon>Bacillati</taxon>
        <taxon>Bacillota</taxon>
        <taxon>Bacilli</taxon>
        <taxon>Lactobacillales</taxon>
        <taxon>Aerococcaceae</taxon>
        <taxon>Falseniella</taxon>
    </lineage>
</organism>
<dbReference type="GO" id="GO:0016491">
    <property type="term" value="F:oxidoreductase activity"/>
    <property type="evidence" value="ECO:0007669"/>
    <property type="project" value="UniProtKB-KW"/>
</dbReference>
<evidence type="ECO:0000256" key="10">
    <source>
        <dbReference type="ARBA" id="ARBA00039201"/>
    </source>
</evidence>
<feature type="domain" description="Pyridine nucleotide-disulphide oxidoreductase dimerisation" evidence="12">
    <location>
        <begin position="331"/>
        <end position="430"/>
    </location>
</feature>
<sequence>MKVVLIGTNHAGIAAANTLLDQYEGIDLVMIDRNSNLSYLGCGTALWVGRQIDGYDKLFYAKEEDFKAKGAQIYLETTVDRVDYEQQQVYATDQSGEVHVFDYDKLILATGSLPIMPKIPGNDLKGLYFLKLFQEGQALDHALQDPAVESVAVIGAGYIGVEIAEAMQRRGKKVTLFDAASTTLSNYYDPEFARLMDQNLKDHGIDVRTDEWAEEYIGNEDGHVCGLKTNRGEYSVDLVVNSIGFIPNASLAGDHLKTFDNGAYLVDRTFKTSDDNVYAIGDCANNYSNALQSDSYIALASNAVRSGIVAAHNIGGTHLEGAGIQGSNGICIYDFKMVSTGLSVKAAKEAGIDVAYVDYEDLQFPNFIPENYTVKIRLTYDRATRRLLGAQLASEYDVSMAIHMFSLAIQEELTIDKLSLLDIFFLPHFNQPYNYMTVAALKAE</sequence>
<keyword evidence="6" id="KW-0520">NAD</keyword>
<dbReference type="Gene3D" id="3.50.50.60">
    <property type="entry name" value="FAD/NAD(P)-binding domain"/>
    <property type="match status" value="2"/>
</dbReference>
<dbReference type="RefSeq" id="WP_101953821.1">
    <property type="nucleotide sequence ID" value="NZ_PKHE01000003.1"/>
</dbReference>
<gene>
    <name evidence="14" type="ORF">CYJ57_01685</name>
</gene>
<evidence type="ECO:0000256" key="9">
    <source>
        <dbReference type="ARBA" id="ARBA00039092"/>
    </source>
</evidence>
<evidence type="ECO:0000256" key="4">
    <source>
        <dbReference type="ARBA" id="ARBA00022827"/>
    </source>
</evidence>
<evidence type="ECO:0000256" key="2">
    <source>
        <dbReference type="ARBA" id="ARBA00009130"/>
    </source>
</evidence>
<dbReference type="PRINTS" id="PR00411">
    <property type="entry name" value="PNDRDTASEI"/>
</dbReference>
<evidence type="ECO:0000313" key="15">
    <source>
        <dbReference type="Proteomes" id="UP000234384"/>
    </source>
</evidence>
<dbReference type="Gene3D" id="3.30.390.30">
    <property type="match status" value="1"/>
</dbReference>
<dbReference type="Pfam" id="PF02852">
    <property type="entry name" value="Pyr_redox_dim"/>
    <property type="match status" value="1"/>
</dbReference>
<keyword evidence="4" id="KW-0274">FAD</keyword>
<dbReference type="InterPro" id="IPR004099">
    <property type="entry name" value="Pyr_nucl-diS_OxRdtase_dimer"/>
</dbReference>